<accession>A0AAI8QHT2</accession>
<dbReference type="RefSeq" id="WP_002955559.1">
    <property type="nucleotide sequence ID" value="NC_020555.1"/>
</dbReference>
<evidence type="ECO:0000313" key="2">
    <source>
        <dbReference type="EMBL" id="BAM33104.1"/>
    </source>
</evidence>
<reference evidence="4" key="4">
    <citation type="journal article" date="2014" name="Genome Announc.">
        <title>Draft genome sequences of six enterohepatic helicobacter species isolated from humans and one from rhesus macaques.</title>
        <authorList>
            <person name="Shen Z."/>
            <person name="Sheh A."/>
            <person name="Young S.K."/>
            <person name="Abouelliel A."/>
            <person name="Ward D.V."/>
            <person name="Earl A.M."/>
            <person name="Fox J.G."/>
        </authorList>
    </citation>
    <scope>NUCLEOTIDE SEQUENCE [LARGE SCALE GENOMIC DNA]</scope>
    <source>
        <strain evidence="4">CCUG 18818</strain>
    </source>
</reference>
<evidence type="ECO:0000259" key="1">
    <source>
        <dbReference type="Pfam" id="PF07866"/>
    </source>
</evidence>
<dbReference type="EMBL" id="AP012492">
    <property type="protein sequence ID" value="BAM33104.1"/>
    <property type="molecule type" value="Genomic_DNA"/>
</dbReference>
<sequence length="59" mass="7027">MIGDFYTHNKKGGRYKVVNLAEFKSDTQDLLCVIYTDRYGVLYVRLLREFICKFSKIKE</sequence>
<evidence type="ECO:0000313" key="5">
    <source>
        <dbReference type="Proteomes" id="UP000006036"/>
    </source>
</evidence>
<reference evidence="2 5" key="2">
    <citation type="journal article" date="2012" name="J. Bacteriol.">
        <title>Complete Genome Sequence of Helicobacter cinaedi Type Strain ATCC BAA-847.</title>
        <authorList>
            <person name="Miyoshi-Akiyama T."/>
            <person name="Takeshita N."/>
            <person name="Ohmagari N."/>
            <person name="Kirikae T."/>
        </authorList>
    </citation>
    <scope>NUCLEOTIDE SEQUENCE [LARGE SCALE GENOMIC DNA]</scope>
    <source>
        <strain evidence="2 5">ATCC BAA-847</strain>
    </source>
</reference>
<dbReference type="EMBL" id="DS990391">
    <property type="protein sequence ID" value="EFR45736.1"/>
    <property type="molecule type" value="Genomic_DNA"/>
</dbReference>
<dbReference type="Pfam" id="PF07866">
    <property type="entry name" value="DUF1653"/>
    <property type="match status" value="1"/>
</dbReference>
<dbReference type="AlphaFoldDB" id="A0AAI8QHT2"/>
<feature type="domain" description="DUF1653" evidence="1">
    <location>
        <begin position="6"/>
        <end position="52"/>
    </location>
</feature>
<evidence type="ECO:0000313" key="4">
    <source>
        <dbReference type="Proteomes" id="UP000005755"/>
    </source>
</evidence>
<name>A0AAI8QHT2_9HELI</name>
<gene>
    <name evidence="2" type="ORF">HCBAA847_1884</name>
    <name evidence="3" type="ORF">HCCG_00282</name>
</gene>
<keyword evidence="4" id="KW-1185">Reference proteome</keyword>
<reference evidence="2" key="3">
    <citation type="submission" date="2012-07" db="EMBL/GenBank/DDBJ databases">
        <authorList>
            <person name="Akiyama T."/>
            <person name="Takeshita N."/>
            <person name="Ohmagari N."/>
            <person name="Kirikae T."/>
        </authorList>
    </citation>
    <scope>NUCLEOTIDE SEQUENCE</scope>
    <source>
        <strain evidence="2">ATCC BAA-847</strain>
    </source>
</reference>
<dbReference type="Proteomes" id="UP000005755">
    <property type="component" value="Unassembled WGS sequence"/>
</dbReference>
<dbReference type="KEGG" id="hcb:HCBAA847_1884"/>
<protein>
    <recommendedName>
        <fullName evidence="1">DUF1653 domain-containing protein</fullName>
    </recommendedName>
</protein>
<organism evidence="2 5">
    <name type="scientific">Helicobacter cinaedi CCUG 18818 = ATCC BAA-847</name>
    <dbReference type="NCBI Taxonomy" id="537971"/>
    <lineage>
        <taxon>Bacteria</taxon>
        <taxon>Pseudomonadati</taxon>
        <taxon>Campylobacterota</taxon>
        <taxon>Epsilonproteobacteria</taxon>
        <taxon>Campylobacterales</taxon>
        <taxon>Helicobacteraceae</taxon>
        <taxon>Helicobacter</taxon>
    </lineage>
</organism>
<reference evidence="3" key="1">
    <citation type="submission" date="2008-08" db="EMBL/GenBank/DDBJ databases">
        <title>Annotation of Helicobacter cinaedi strain CCUG 18818.</title>
        <authorList>
            <consortium name="The Broad Institute Genome Sequencing Platform"/>
            <person name="Fox J.G."/>
            <person name="Shen Z."/>
            <person name="Charoenlap N."/>
            <person name="Schauer D.B."/>
            <person name="Ward D."/>
            <person name="Mehta T."/>
            <person name="Young S."/>
            <person name="Jaffe D."/>
            <person name="Gnerre S."/>
            <person name="Berlin A."/>
            <person name="Heiman D."/>
            <person name="Hepburn T."/>
            <person name="Shea T."/>
            <person name="Sykes S."/>
            <person name="Alvarado L."/>
            <person name="Kodira C."/>
            <person name="Borodovsky M."/>
            <person name="Lander E."/>
            <person name="Galagan J."/>
            <person name="Nusbaum C."/>
            <person name="Birren B."/>
        </authorList>
    </citation>
    <scope>NUCLEOTIDE SEQUENCE</scope>
    <source>
        <strain evidence="3">CCUG 18818</strain>
    </source>
</reference>
<dbReference type="GeneID" id="66540060"/>
<dbReference type="Proteomes" id="UP000006036">
    <property type="component" value="Chromosome 1"/>
</dbReference>
<dbReference type="InterPro" id="IPR023387">
    <property type="entry name" value="DUF1653-like_dom"/>
</dbReference>
<proteinExistence type="predicted"/>
<evidence type="ECO:0000313" key="3">
    <source>
        <dbReference type="EMBL" id="EFR45736.1"/>
    </source>
</evidence>